<proteinExistence type="predicted"/>
<dbReference type="EMBL" id="WQLV01000019">
    <property type="protein sequence ID" value="MVO18367.1"/>
    <property type="molecule type" value="Genomic_DNA"/>
</dbReference>
<dbReference type="RefSeq" id="WP_157024573.1">
    <property type="nucleotide sequence ID" value="NZ_WQLV01000019.1"/>
</dbReference>
<dbReference type="AlphaFoldDB" id="A0A6L6WR11"/>
<protein>
    <submittedName>
        <fullName evidence="1">Uncharacterized protein</fullName>
    </submittedName>
</protein>
<comment type="caution">
    <text evidence="1">The sequence shown here is derived from an EMBL/GenBank/DDBJ whole genome shotgun (WGS) entry which is preliminary data.</text>
</comment>
<keyword evidence="2" id="KW-1185">Reference proteome</keyword>
<organism evidence="1 2">
    <name type="scientific">Parasedimentitalea huanghaiensis</name>
    <dbReference type="NCBI Taxonomy" id="2682100"/>
    <lineage>
        <taxon>Bacteria</taxon>
        <taxon>Pseudomonadati</taxon>
        <taxon>Pseudomonadota</taxon>
        <taxon>Alphaproteobacteria</taxon>
        <taxon>Rhodobacterales</taxon>
        <taxon>Paracoccaceae</taxon>
        <taxon>Parasedimentitalea</taxon>
    </lineage>
</organism>
<gene>
    <name evidence="1" type="ORF">GO984_21335</name>
</gene>
<sequence length="191" mass="21867">MFEFEAGFEPTADALIGHLDNDSYGQQYPALLSLASKCENPEDLVALSLATYGWMPTILKATLHYEDFNLSAVRGINQKNARAYLKQSKPFIGNSWIGTSKFLHFINPEVFPIWDSRVALAFGLKSYQGANTRRNYVRYFEFCHSSVEQYSSMISRIRSWLREEYGYCATDIRCLEMAIFNTSKGHTQNNL</sequence>
<evidence type="ECO:0000313" key="2">
    <source>
        <dbReference type="Proteomes" id="UP000478892"/>
    </source>
</evidence>
<dbReference type="Proteomes" id="UP000478892">
    <property type="component" value="Unassembled WGS sequence"/>
</dbReference>
<evidence type="ECO:0000313" key="1">
    <source>
        <dbReference type="EMBL" id="MVO18367.1"/>
    </source>
</evidence>
<reference evidence="1 2" key="1">
    <citation type="submission" date="2019-12" db="EMBL/GenBank/DDBJ databases">
        <authorList>
            <person name="Zhang Y.-J."/>
        </authorList>
    </citation>
    <scope>NUCLEOTIDE SEQUENCE [LARGE SCALE GENOMIC DNA]</scope>
    <source>
        <strain evidence="1 2">CY05</strain>
    </source>
</reference>
<accession>A0A6L6WR11</accession>
<name>A0A6L6WR11_9RHOB</name>